<dbReference type="AlphaFoldDB" id="A0A7X6H3T3"/>
<sequence>MLRAVLRGLRRAVTALGLGLGAFLAAAALGGLIPGRAADLPAGDTVEIALLYGPIHVDFLLPATDETRAAFGFAAGAGVPVGHPDVRHLMVGWGAREFYTTAGTFADITAAATLRAVTGDASVLRIEVIGEFPPGFDPPRLRLSRDQYAALLSAIAATADGPPIPTAGFTPTDGFVTAAGRFHLFRTCNTWVSDMLRAAGIPAGAWTPTPYAVRLGLWRAGLPG</sequence>
<dbReference type="RefSeq" id="WP_168624737.1">
    <property type="nucleotide sequence ID" value="NZ_JAAZQQ010000007.1"/>
</dbReference>
<proteinExistence type="predicted"/>
<dbReference type="EMBL" id="JAAZQQ010000007">
    <property type="protein sequence ID" value="NKX46346.1"/>
    <property type="molecule type" value="Genomic_DNA"/>
</dbReference>
<accession>A0A7X6H3T3</accession>
<reference evidence="1 2" key="1">
    <citation type="submission" date="2020-04" db="EMBL/GenBank/DDBJ databases">
        <authorList>
            <person name="Yoon J."/>
        </authorList>
    </citation>
    <scope>NUCLEOTIDE SEQUENCE [LARGE SCALE GENOMIC DNA]</scope>
    <source>
        <strain evidence="1 2">KMU-115</strain>
    </source>
</reference>
<organism evidence="1 2">
    <name type="scientific">Roseicyclus persicicus</name>
    <dbReference type="NCBI Taxonomy" id="2650661"/>
    <lineage>
        <taxon>Bacteria</taxon>
        <taxon>Pseudomonadati</taxon>
        <taxon>Pseudomonadota</taxon>
        <taxon>Alphaproteobacteria</taxon>
        <taxon>Rhodobacterales</taxon>
        <taxon>Roseobacteraceae</taxon>
        <taxon>Roseicyclus</taxon>
    </lineage>
</organism>
<dbReference type="Proteomes" id="UP000526408">
    <property type="component" value="Unassembled WGS sequence"/>
</dbReference>
<name>A0A7X6H3T3_9RHOB</name>
<dbReference type="InterPro" id="IPR011727">
    <property type="entry name" value="CHP02117"/>
</dbReference>
<keyword evidence="2" id="KW-1185">Reference proteome</keyword>
<dbReference type="Pfam" id="PF09601">
    <property type="entry name" value="DUF2459"/>
    <property type="match status" value="1"/>
</dbReference>
<evidence type="ECO:0000313" key="1">
    <source>
        <dbReference type="EMBL" id="NKX46346.1"/>
    </source>
</evidence>
<evidence type="ECO:0000313" key="2">
    <source>
        <dbReference type="Proteomes" id="UP000526408"/>
    </source>
</evidence>
<protein>
    <submittedName>
        <fullName evidence="1">DUF2459 domain-containing protein</fullName>
    </submittedName>
</protein>
<gene>
    <name evidence="1" type="ORF">HCU73_17265</name>
</gene>
<comment type="caution">
    <text evidence="1">The sequence shown here is derived from an EMBL/GenBank/DDBJ whole genome shotgun (WGS) entry which is preliminary data.</text>
</comment>